<feature type="transmembrane region" description="Helical" evidence="1">
    <location>
        <begin position="67"/>
        <end position="87"/>
    </location>
</feature>
<reference evidence="2 3" key="1">
    <citation type="submission" date="2016-10" db="EMBL/GenBank/DDBJ databases">
        <authorList>
            <person name="de Groot N.N."/>
        </authorList>
    </citation>
    <scope>NUCLEOTIDE SEQUENCE [LARGE SCALE GENOMIC DNA]</scope>
    <source>
        <strain evidence="2 3">DSM 527</strain>
    </source>
</reference>
<gene>
    <name evidence="2" type="ORF">SAMN04488121_10367</name>
</gene>
<dbReference type="Proteomes" id="UP000199045">
    <property type="component" value="Unassembled WGS sequence"/>
</dbReference>
<organism evidence="2 3">
    <name type="scientific">Chitinophaga filiformis</name>
    <name type="common">Myxococcus filiformis</name>
    <name type="synonym">Flexibacter filiformis</name>
    <dbReference type="NCBI Taxonomy" id="104663"/>
    <lineage>
        <taxon>Bacteria</taxon>
        <taxon>Pseudomonadati</taxon>
        <taxon>Bacteroidota</taxon>
        <taxon>Chitinophagia</taxon>
        <taxon>Chitinophagales</taxon>
        <taxon>Chitinophagaceae</taxon>
        <taxon>Chitinophaga</taxon>
    </lineage>
</organism>
<dbReference type="EMBL" id="FNBN01000003">
    <property type="protein sequence ID" value="SDF98153.1"/>
    <property type="molecule type" value="Genomic_DNA"/>
</dbReference>
<protein>
    <submittedName>
        <fullName evidence="2">Uncharacterized protein</fullName>
    </submittedName>
</protein>
<evidence type="ECO:0000256" key="1">
    <source>
        <dbReference type="SAM" id="Phobius"/>
    </source>
</evidence>
<keyword evidence="1" id="KW-0472">Membrane</keyword>
<keyword evidence="1" id="KW-0812">Transmembrane</keyword>
<accession>A0A1G7QI08</accession>
<evidence type="ECO:0000313" key="3">
    <source>
        <dbReference type="Proteomes" id="UP000199045"/>
    </source>
</evidence>
<dbReference type="STRING" id="104663.SAMN04488121_10367"/>
<proteinExistence type="predicted"/>
<feature type="transmembrane region" description="Helical" evidence="1">
    <location>
        <begin position="26"/>
        <end position="47"/>
    </location>
</feature>
<dbReference type="RefSeq" id="WP_089832318.1">
    <property type="nucleotide sequence ID" value="NZ_FNBN01000003.1"/>
</dbReference>
<dbReference type="OrthoDB" id="660469at2"/>
<name>A0A1G7QI08_CHIFI</name>
<sequence length="172" mass="20437">MQDYEFMSTEEIFLLQDALKKNTKQIYKFIGIGLLLVVIAAFVPQFFLSKRLSEEEINQSLFSYKNAWFWVWLMSFVLVLVFALIKVTDVRYYTIKKDLTKLQKGQIQVPLEMIYQGNNDMQTSFIVQQEGVKKRNRLFYWMRGRLDDFKAGQQVEIVYGRYSRVILAITKL</sequence>
<keyword evidence="1" id="KW-1133">Transmembrane helix</keyword>
<dbReference type="AlphaFoldDB" id="A0A1G7QI08"/>
<evidence type="ECO:0000313" key="2">
    <source>
        <dbReference type="EMBL" id="SDF98153.1"/>
    </source>
</evidence>